<proteinExistence type="predicted"/>
<gene>
    <name evidence="1" type="ORF">JTE90_018178</name>
</gene>
<keyword evidence="2" id="KW-1185">Reference proteome</keyword>
<dbReference type="EMBL" id="JAFNEN010000559">
    <property type="protein sequence ID" value="KAG8180558.1"/>
    <property type="molecule type" value="Genomic_DNA"/>
</dbReference>
<organism evidence="1 2">
    <name type="scientific">Oedothorax gibbosus</name>
    <dbReference type="NCBI Taxonomy" id="931172"/>
    <lineage>
        <taxon>Eukaryota</taxon>
        <taxon>Metazoa</taxon>
        <taxon>Ecdysozoa</taxon>
        <taxon>Arthropoda</taxon>
        <taxon>Chelicerata</taxon>
        <taxon>Arachnida</taxon>
        <taxon>Araneae</taxon>
        <taxon>Araneomorphae</taxon>
        <taxon>Entelegynae</taxon>
        <taxon>Araneoidea</taxon>
        <taxon>Linyphiidae</taxon>
        <taxon>Erigoninae</taxon>
        <taxon>Oedothorax</taxon>
    </lineage>
</organism>
<name>A0AAV6U9P8_9ARAC</name>
<sequence length="210" mass="23368">MNAQNLFGYPTSKGTTLKRAGFTRWLSHGNALNSIRKNYQALLTDMENTVSTGESSGLAGPTAAGLLKHLQRFGVFCTIHFMCDVLNTIEKLNLCLQERDIDLAGIETYVQSTLQDLKKLKRKPDGPFCRKLGEKARELGINAPVDGTDKSFVDDARSFLELLIDNISERLEQQSIVTKLSILDLRKASNSSLQFYGISEAVELAVFLHR</sequence>
<comment type="caution">
    <text evidence="1">The sequence shown here is derived from an EMBL/GenBank/DDBJ whole genome shotgun (WGS) entry which is preliminary data.</text>
</comment>
<dbReference type="AlphaFoldDB" id="A0AAV6U9P8"/>
<dbReference type="PANTHER" id="PTHR46880:SF5">
    <property type="entry name" value="DUF4371 DOMAIN-CONTAINING PROTEIN"/>
    <property type="match status" value="1"/>
</dbReference>
<evidence type="ECO:0000313" key="2">
    <source>
        <dbReference type="Proteomes" id="UP000827092"/>
    </source>
</evidence>
<reference evidence="1 2" key="1">
    <citation type="journal article" date="2022" name="Nat. Ecol. Evol.">
        <title>A masculinizing supergene underlies an exaggerated male reproductive morph in a spider.</title>
        <authorList>
            <person name="Hendrickx F."/>
            <person name="De Corte Z."/>
            <person name="Sonet G."/>
            <person name="Van Belleghem S.M."/>
            <person name="Kostlbacher S."/>
            <person name="Vangestel C."/>
        </authorList>
    </citation>
    <scope>NUCLEOTIDE SEQUENCE [LARGE SCALE GENOMIC DNA]</scope>
    <source>
        <strain evidence="1">W744_W776</strain>
    </source>
</reference>
<dbReference type="Proteomes" id="UP000827092">
    <property type="component" value="Unassembled WGS sequence"/>
</dbReference>
<evidence type="ECO:0000313" key="1">
    <source>
        <dbReference type="EMBL" id="KAG8180558.1"/>
    </source>
</evidence>
<dbReference type="PANTHER" id="PTHR46880">
    <property type="entry name" value="RAS-ASSOCIATING DOMAIN-CONTAINING PROTEIN"/>
    <property type="match status" value="1"/>
</dbReference>
<accession>A0AAV6U9P8</accession>
<protein>
    <submittedName>
        <fullName evidence="1">Uncharacterized protein</fullName>
    </submittedName>
</protein>